<feature type="region of interest" description="Disordered" evidence="6">
    <location>
        <begin position="73"/>
        <end position="95"/>
    </location>
</feature>
<comment type="subcellular location">
    <subcellularLocation>
        <location evidence="1">Nucleus</location>
    </subcellularLocation>
</comment>
<keyword evidence="4" id="KW-0804">Transcription</keyword>
<dbReference type="InterPro" id="IPR038491">
    <property type="entry name" value="Velvet_dom_sf"/>
</dbReference>
<name>A0A9P6NDB0_9BASI</name>
<evidence type="ECO:0000259" key="7">
    <source>
        <dbReference type="PROSITE" id="PS51821"/>
    </source>
</evidence>
<evidence type="ECO:0000256" key="4">
    <source>
        <dbReference type="ARBA" id="ARBA00023163"/>
    </source>
</evidence>
<feature type="region of interest" description="Disordered" evidence="6">
    <location>
        <begin position="332"/>
        <end position="401"/>
    </location>
</feature>
<dbReference type="GO" id="GO:0030435">
    <property type="term" value="P:sporulation resulting in formation of a cellular spore"/>
    <property type="evidence" value="ECO:0007669"/>
    <property type="project" value="UniProtKB-KW"/>
</dbReference>
<keyword evidence="2" id="KW-0749">Sporulation</keyword>
<evidence type="ECO:0000256" key="3">
    <source>
        <dbReference type="ARBA" id="ARBA00023015"/>
    </source>
</evidence>
<dbReference type="PROSITE" id="PS51821">
    <property type="entry name" value="VELVET"/>
    <property type="match status" value="1"/>
</dbReference>
<dbReference type="Gene3D" id="2.60.40.3960">
    <property type="entry name" value="Velvet domain"/>
    <property type="match status" value="1"/>
</dbReference>
<feature type="region of interest" description="Disordered" evidence="6">
    <location>
        <begin position="1"/>
        <end position="48"/>
    </location>
</feature>
<dbReference type="GO" id="GO:0005634">
    <property type="term" value="C:nucleus"/>
    <property type="evidence" value="ECO:0007669"/>
    <property type="project" value="UniProtKB-SubCell"/>
</dbReference>
<dbReference type="InterPro" id="IPR037525">
    <property type="entry name" value="Velvet_dom"/>
</dbReference>
<evidence type="ECO:0000256" key="1">
    <source>
        <dbReference type="ARBA" id="ARBA00004123"/>
    </source>
</evidence>
<feature type="region of interest" description="Disordered" evidence="6">
    <location>
        <begin position="244"/>
        <end position="277"/>
    </location>
</feature>
<feature type="compositionally biased region" description="Pro residues" evidence="6">
    <location>
        <begin position="1"/>
        <end position="11"/>
    </location>
</feature>
<dbReference type="EMBL" id="MU167292">
    <property type="protein sequence ID" value="KAG0144615.1"/>
    <property type="molecule type" value="Genomic_DNA"/>
</dbReference>
<comment type="caution">
    <text evidence="8">The sequence shown here is derived from an EMBL/GenBank/DDBJ whole genome shotgun (WGS) entry which is preliminary data.</text>
</comment>
<feature type="compositionally biased region" description="Low complexity" evidence="6">
    <location>
        <begin position="352"/>
        <end position="373"/>
    </location>
</feature>
<dbReference type="InterPro" id="IPR021740">
    <property type="entry name" value="Velvet"/>
</dbReference>
<dbReference type="PANTHER" id="PTHR33572">
    <property type="entry name" value="SPORE DEVELOPMENT REGULATOR VOSA"/>
    <property type="match status" value="1"/>
</dbReference>
<gene>
    <name evidence="8" type="ORF">CROQUDRAFT_672291</name>
</gene>
<accession>A0A9P6NDB0</accession>
<dbReference type="Pfam" id="PF11754">
    <property type="entry name" value="Velvet"/>
    <property type="match status" value="2"/>
</dbReference>
<dbReference type="PANTHER" id="PTHR33572:SF18">
    <property type="entry name" value="SPORE DEVELOPMENT REGULATOR VOSA"/>
    <property type="match status" value="1"/>
</dbReference>
<reference evidence="8" key="1">
    <citation type="submission" date="2013-11" db="EMBL/GenBank/DDBJ databases">
        <title>Genome sequence of the fusiform rust pathogen reveals effectors for host alternation and coevolution with pine.</title>
        <authorList>
            <consortium name="DOE Joint Genome Institute"/>
            <person name="Smith K."/>
            <person name="Pendleton A."/>
            <person name="Kubisiak T."/>
            <person name="Anderson C."/>
            <person name="Salamov A."/>
            <person name="Aerts A."/>
            <person name="Riley R."/>
            <person name="Clum A."/>
            <person name="Lindquist E."/>
            <person name="Ence D."/>
            <person name="Campbell M."/>
            <person name="Kronenberg Z."/>
            <person name="Feau N."/>
            <person name="Dhillon B."/>
            <person name="Hamelin R."/>
            <person name="Burleigh J."/>
            <person name="Smith J."/>
            <person name="Yandell M."/>
            <person name="Nelson C."/>
            <person name="Grigoriev I."/>
            <person name="Davis J."/>
        </authorList>
    </citation>
    <scope>NUCLEOTIDE SEQUENCE</scope>
    <source>
        <strain evidence="8">G11</strain>
    </source>
</reference>
<evidence type="ECO:0000256" key="6">
    <source>
        <dbReference type="SAM" id="MobiDB-lite"/>
    </source>
</evidence>
<keyword evidence="3" id="KW-0805">Transcription regulation</keyword>
<evidence type="ECO:0000313" key="9">
    <source>
        <dbReference type="Proteomes" id="UP000886653"/>
    </source>
</evidence>
<feature type="domain" description="Velvet" evidence="7">
    <location>
        <begin position="60"/>
        <end position="246"/>
    </location>
</feature>
<keyword evidence="5" id="KW-0539">Nucleus</keyword>
<evidence type="ECO:0000256" key="2">
    <source>
        <dbReference type="ARBA" id="ARBA00022969"/>
    </source>
</evidence>
<feature type="compositionally biased region" description="Polar residues" evidence="6">
    <location>
        <begin position="248"/>
        <end position="265"/>
    </location>
</feature>
<dbReference type="AlphaFoldDB" id="A0A9P6NDB0"/>
<dbReference type="Proteomes" id="UP000886653">
    <property type="component" value="Unassembled WGS sequence"/>
</dbReference>
<evidence type="ECO:0000256" key="5">
    <source>
        <dbReference type="ARBA" id="ARBA00023242"/>
    </source>
</evidence>
<sequence>MQSSSTPPPLPATGSDSTPAPSLPRRNPRTVPPSSGPGPGPGTTELPYKFIPTVQKTDHRDKIKYHIEICQQPQRSRMVGSGDKSDRRPIDPPPIVQLSVEDMSQKRMGSDDTINDITLLRSPNFICYATLCVADGPPFTELVKLPNSRKPYVVGGVVSSLFHLREAQLPGRDGHFFVFGDLGVRVEGRYRLKMSVYEIVGEKVWFCASTQTEPFEVFSAKKFPGMEESTEMSRSFANQGIRLRVRTKSQLQPGQTSSERATSTARGRKKQRIAGPVAKAIMPTFPTLTTNAESSQLVAPLTTLTHAPRFEFSHSLPPSLPSLRSMLLGVLPSDTNQLHPPPSRQSHPLLMHSAPHSPVSSSPSSSSSVANVSLQPGHILNSSSTGSDPPYLAYGRPSHPS</sequence>
<protein>
    <recommendedName>
        <fullName evidence="7">Velvet domain-containing protein</fullName>
    </recommendedName>
</protein>
<proteinExistence type="predicted"/>
<organism evidence="8 9">
    <name type="scientific">Cronartium quercuum f. sp. fusiforme G11</name>
    <dbReference type="NCBI Taxonomy" id="708437"/>
    <lineage>
        <taxon>Eukaryota</taxon>
        <taxon>Fungi</taxon>
        <taxon>Dikarya</taxon>
        <taxon>Basidiomycota</taxon>
        <taxon>Pucciniomycotina</taxon>
        <taxon>Pucciniomycetes</taxon>
        <taxon>Pucciniales</taxon>
        <taxon>Coleosporiaceae</taxon>
        <taxon>Cronartium</taxon>
    </lineage>
</organism>
<dbReference type="OrthoDB" id="2497353at2759"/>
<evidence type="ECO:0000313" key="8">
    <source>
        <dbReference type="EMBL" id="KAG0144615.1"/>
    </source>
</evidence>
<feature type="compositionally biased region" description="Pro residues" evidence="6">
    <location>
        <begin position="30"/>
        <end position="40"/>
    </location>
</feature>
<keyword evidence="9" id="KW-1185">Reference proteome</keyword>